<dbReference type="AlphaFoldDB" id="A0A2T3AHN9"/>
<organism evidence="2 3">
    <name type="scientific">Coniella lustricola</name>
    <dbReference type="NCBI Taxonomy" id="2025994"/>
    <lineage>
        <taxon>Eukaryota</taxon>
        <taxon>Fungi</taxon>
        <taxon>Dikarya</taxon>
        <taxon>Ascomycota</taxon>
        <taxon>Pezizomycotina</taxon>
        <taxon>Sordariomycetes</taxon>
        <taxon>Sordariomycetidae</taxon>
        <taxon>Diaporthales</taxon>
        <taxon>Schizoparmaceae</taxon>
        <taxon>Coniella</taxon>
    </lineage>
</organism>
<dbReference type="InParanoid" id="A0A2T3AHN9"/>
<evidence type="ECO:0000313" key="2">
    <source>
        <dbReference type="EMBL" id="PSR97806.1"/>
    </source>
</evidence>
<feature type="compositionally biased region" description="Basic and acidic residues" evidence="1">
    <location>
        <begin position="409"/>
        <end position="426"/>
    </location>
</feature>
<dbReference type="OrthoDB" id="5236149at2759"/>
<dbReference type="Proteomes" id="UP000241462">
    <property type="component" value="Unassembled WGS sequence"/>
</dbReference>
<feature type="compositionally biased region" description="Polar residues" evidence="1">
    <location>
        <begin position="442"/>
        <end position="461"/>
    </location>
</feature>
<feature type="compositionally biased region" description="Basic residues" evidence="1">
    <location>
        <begin position="430"/>
        <end position="440"/>
    </location>
</feature>
<feature type="region of interest" description="Disordered" evidence="1">
    <location>
        <begin position="408"/>
        <end position="461"/>
    </location>
</feature>
<evidence type="ECO:0000313" key="3">
    <source>
        <dbReference type="Proteomes" id="UP000241462"/>
    </source>
</evidence>
<reference evidence="2 3" key="1">
    <citation type="journal article" date="2018" name="Mycol. Prog.">
        <title>Coniella lustricola, a new species from submerged detritus.</title>
        <authorList>
            <person name="Raudabaugh D.B."/>
            <person name="Iturriaga T."/>
            <person name="Carver A."/>
            <person name="Mondo S."/>
            <person name="Pangilinan J."/>
            <person name="Lipzen A."/>
            <person name="He G."/>
            <person name="Amirebrahimi M."/>
            <person name="Grigoriev I.V."/>
            <person name="Miller A.N."/>
        </authorList>
    </citation>
    <scope>NUCLEOTIDE SEQUENCE [LARGE SCALE GENOMIC DNA]</scope>
    <source>
        <strain evidence="2 3">B22-T-1</strain>
    </source>
</reference>
<dbReference type="STRING" id="2025994.A0A2T3AHN9"/>
<name>A0A2T3AHN9_9PEZI</name>
<dbReference type="EMBL" id="KZ678388">
    <property type="protein sequence ID" value="PSR97806.1"/>
    <property type="molecule type" value="Genomic_DNA"/>
</dbReference>
<evidence type="ECO:0000256" key="1">
    <source>
        <dbReference type="SAM" id="MobiDB-lite"/>
    </source>
</evidence>
<sequence>MDEPLRNTGYAIPHSIPTLLGEDNLQDWIIMVELALYPLDLSKYIECSVPEPNKAIKPKDWAVWRRQRGTIACLLQSTLHKVRHHLTSAGMPLAERDPYIIFKTVKDVLSPLGKTDGVDKIANRLSMCQVADYSDLQAFRDDLQYMRLRLKQVDSCPPDSFLVAIFLNKVRTVLPESHALVRQDHVAGALSWNQLMAEFDGVISSQTVSDPITEMDEDEEAGPDYSQSERFASSFKGVVPASMLPPCILQRIFWCWGCEQAVSNECGHSCHGSGIIMMKDSEHDTVPLQPPTTMGSTEEDNATIRRLPMMTSALIPSGDDHQSSTLIKPDTKKSRVIIAETPISKAESTKSDSSNNSSFKMAGTVQFDAVRSDGSVVKMAFKNAIFSPSRPRILSRSITTSNETVSIKDSVRSRPDSETGRKRESSLRGSQKRTYSRKTRLFSGTSDDSKQKSLWISSAKA</sequence>
<proteinExistence type="predicted"/>
<gene>
    <name evidence="2" type="ORF">BD289DRAFT_425207</name>
</gene>
<accession>A0A2T3AHN9</accession>
<keyword evidence="3" id="KW-1185">Reference proteome</keyword>
<protein>
    <submittedName>
        <fullName evidence="2">Uncharacterized protein</fullName>
    </submittedName>
</protein>